<dbReference type="AlphaFoldDB" id="X0X1T0"/>
<protein>
    <submittedName>
        <fullName evidence="1">Uncharacterized protein</fullName>
    </submittedName>
</protein>
<comment type="caution">
    <text evidence="1">The sequence shown here is derived from an EMBL/GenBank/DDBJ whole genome shotgun (WGS) entry which is preliminary data.</text>
</comment>
<proteinExistence type="predicted"/>
<gene>
    <name evidence="1" type="ORF">S01H1_69088</name>
</gene>
<evidence type="ECO:0000313" key="1">
    <source>
        <dbReference type="EMBL" id="GAG37179.1"/>
    </source>
</evidence>
<reference evidence="1" key="1">
    <citation type="journal article" date="2014" name="Front. Microbiol.">
        <title>High frequency of phylogenetically diverse reductive dehalogenase-homologous genes in deep subseafloor sedimentary metagenomes.</title>
        <authorList>
            <person name="Kawai M."/>
            <person name="Futagami T."/>
            <person name="Toyoda A."/>
            <person name="Takaki Y."/>
            <person name="Nishi S."/>
            <person name="Hori S."/>
            <person name="Arai W."/>
            <person name="Tsubouchi T."/>
            <person name="Morono Y."/>
            <person name="Uchiyama I."/>
            <person name="Ito T."/>
            <person name="Fujiyama A."/>
            <person name="Inagaki F."/>
            <person name="Takami H."/>
        </authorList>
    </citation>
    <scope>NUCLEOTIDE SEQUENCE</scope>
    <source>
        <strain evidence="1">Expedition CK06-06</strain>
    </source>
</reference>
<accession>X0X1T0</accession>
<feature type="non-terminal residue" evidence="1">
    <location>
        <position position="30"/>
    </location>
</feature>
<sequence>MYEKMRKANMDRRIHMEKSIMNTIQAHGIA</sequence>
<organism evidence="1">
    <name type="scientific">marine sediment metagenome</name>
    <dbReference type="NCBI Taxonomy" id="412755"/>
    <lineage>
        <taxon>unclassified sequences</taxon>
        <taxon>metagenomes</taxon>
        <taxon>ecological metagenomes</taxon>
    </lineage>
</organism>
<dbReference type="EMBL" id="BARS01045843">
    <property type="protein sequence ID" value="GAG37179.1"/>
    <property type="molecule type" value="Genomic_DNA"/>
</dbReference>
<name>X0X1T0_9ZZZZ</name>